<dbReference type="InterPro" id="IPR007854">
    <property type="entry name" value="Fip1_dom"/>
</dbReference>
<feature type="compositionally biased region" description="Acidic residues" evidence="5">
    <location>
        <begin position="49"/>
        <end position="65"/>
    </location>
</feature>
<evidence type="ECO:0000259" key="6">
    <source>
        <dbReference type="Pfam" id="PF05182"/>
    </source>
</evidence>
<evidence type="ECO:0000256" key="1">
    <source>
        <dbReference type="ARBA" id="ARBA00004123"/>
    </source>
</evidence>
<sequence length="514" mass="56816">MNDDDDDAFLYGSSIAPPPSNAQPSKPQNVPISTNGSGVTQQPASTTVDIDEGGEEDIEEDGSSESDLDIILDAPDPVAPPGFNPHAARLPILPQRPVAIASPGVQPAALAAPAQQQALLSAGTSNAATPIASGSATLNGHGQLYPPEVIPGTLNQIPSADPSQALTIPSMRPTVDLTKPAMLHTAQNIYELNIDSLPQTPWREPGIDLSEYFNYGFDEMTWRAYAKQQLQLRAERDEERMNPFAAFANQPVEEAWASLPLELKGMMMQTIMSSFGGMPGMGMGMPAMPPGMPMMSGMPAMPGMPSMPAMPMPPQQDSPFGDREEEPRGSRPRGRLGVRPMTRENSTDSRDQPPADAPRGPRIKAEDEQSIDEEPERKRRAPPLRRRRSSGEPERRAKDSDNERKRRDLTHDSDAATHTDRLSPDSDRDRGTKRTPEGRRPSVDFAFSERTKSSRRVRDVSPEERRSRRRDDAVPSTRSRRRSRSPAQRSRSRSPRRHVEEEEAPRKRMRRRDV</sequence>
<feature type="compositionally biased region" description="Basic and acidic residues" evidence="5">
    <location>
        <begin position="320"/>
        <end position="329"/>
    </location>
</feature>
<dbReference type="RefSeq" id="XP_014571260.1">
    <property type="nucleotide sequence ID" value="XM_014715774.1"/>
</dbReference>
<dbReference type="eggNOG" id="KOG1049">
    <property type="taxonomic scope" value="Eukaryota"/>
</dbReference>
<evidence type="ECO:0000256" key="4">
    <source>
        <dbReference type="ARBA" id="ARBA00023242"/>
    </source>
</evidence>
<comment type="caution">
    <text evidence="7">The sequence shown here is derived from an EMBL/GenBank/DDBJ whole genome shotgun (WGS) entry which is preliminary data.</text>
</comment>
<name>G7E563_MIXOS</name>
<organism evidence="7 8">
    <name type="scientific">Mixia osmundae (strain CBS 9802 / IAM 14324 / JCM 22182 / KY 12970)</name>
    <dbReference type="NCBI Taxonomy" id="764103"/>
    <lineage>
        <taxon>Eukaryota</taxon>
        <taxon>Fungi</taxon>
        <taxon>Dikarya</taxon>
        <taxon>Basidiomycota</taxon>
        <taxon>Pucciniomycotina</taxon>
        <taxon>Mixiomycetes</taxon>
        <taxon>Mixiales</taxon>
        <taxon>Mixiaceae</taxon>
        <taxon>Mixia</taxon>
    </lineage>
</organism>
<keyword evidence="8" id="KW-1185">Reference proteome</keyword>
<dbReference type="OrthoDB" id="1917198at2759"/>
<feature type="compositionally biased region" description="Basic residues" evidence="5">
    <location>
        <begin position="478"/>
        <end position="496"/>
    </location>
</feature>
<dbReference type="Proteomes" id="UP000009131">
    <property type="component" value="Unassembled WGS sequence"/>
</dbReference>
<feature type="region of interest" description="Disordered" evidence="5">
    <location>
        <begin position="1"/>
        <end position="65"/>
    </location>
</feature>
<feature type="compositionally biased region" description="Basic and acidic residues" evidence="5">
    <location>
        <begin position="341"/>
        <end position="353"/>
    </location>
</feature>
<protein>
    <recommendedName>
        <fullName evidence="6">Pre-mRNA polyadenylation factor Fip1 domain-containing protein</fullName>
    </recommendedName>
</protein>
<dbReference type="Pfam" id="PF05182">
    <property type="entry name" value="Fip1"/>
    <property type="match status" value="1"/>
</dbReference>
<dbReference type="AlphaFoldDB" id="G7E563"/>
<comment type="subcellular location">
    <subcellularLocation>
        <location evidence="1">Nucleus</location>
    </subcellularLocation>
</comment>
<accession>G7E563</accession>
<dbReference type="STRING" id="764103.G7E563"/>
<evidence type="ECO:0000256" key="2">
    <source>
        <dbReference type="ARBA" id="ARBA00007459"/>
    </source>
</evidence>
<proteinExistence type="inferred from homology"/>
<keyword evidence="3" id="KW-0507">mRNA processing</keyword>
<feature type="region of interest" description="Disordered" evidence="5">
    <location>
        <begin position="299"/>
        <end position="514"/>
    </location>
</feature>
<feature type="domain" description="Pre-mRNA polyadenylation factor Fip1" evidence="6">
    <location>
        <begin position="191"/>
        <end position="233"/>
    </location>
</feature>
<feature type="compositionally biased region" description="Basic residues" evidence="5">
    <location>
        <begin position="378"/>
        <end position="388"/>
    </location>
</feature>
<dbReference type="PANTHER" id="PTHR13484:SF0">
    <property type="entry name" value="PRE-MRNA 3'-END-PROCESSING FACTOR FIP1"/>
    <property type="match status" value="1"/>
</dbReference>
<evidence type="ECO:0000313" key="8">
    <source>
        <dbReference type="Proteomes" id="UP000009131"/>
    </source>
</evidence>
<dbReference type="HOGENOM" id="CLU_530055_0_0_1"/>
<evidence type="ECO:0000313" key="7">
    <source>
        <dbReference type="EMBL" id="GAA97973.1"/>
    </source>
</evidence>
<dbReference type="InParanoid" id="G7E563"/>
<comment type="similarity">
    <text evidence="2">Belongs to the FIP1 family.</text>
</comment>
<evidence type="ECO:0000256" key="3">
    <source>
        <dbReference type="ARBA" id="ARBA00022664"/>
    </source>
</evidence>
<dbReference type="EMBL" id="BABT02000148">
    <property type="protein sequence ID" value="GAA97973.1"/>
    <property type="molecule type" value="Genomic_DNA"/>
</dbReference>
<feature type="compositionally biased region" description="Basic and acidic residues" evidence="5">
    <location>
        <begin position="497"/>
        <end position="514"/>
    </location>
</feature>
<dbReference type="OMA" id="KSDANDF"/>
<gene>
    <name evidence="7" type="primary">Mo04653</name>
    <name evidence="7" type="ORF">E5Q_04653</name>
</gene>
<evidence type="ECO:0000256" key="5">
    <source>
        <dbReference type="SAM" id="MobiDB-lite"/>
    </source>
</evidence>
<reference evidence="7 8" key="2">
    <citation type="journal article" date="2012" name="Open Biol.">
        <title>Characteristics of nucleosomes and linker DNA regions on the genome of the basidiomycete Mixia osmundae revealed by mono- and dinucleosome mapping.</title>
        <authorList>
            <person name="Nishida H."/>
            <person name="Kondo S."/>
            <person name="Matsumoto T."/>
            <person name="Suzuki Y."/>
            <person name="Yoshikawa H."/>
            <person name="Taylor T.D."/>
            <person name="Sugiyama J."/>
        </authorList>
    </citation>
    <scope>NUCLEOTIDE SEQUENCE [LARGE SCALE GENOMIC DNA]</scope>
    <source>
        <strain evidence="8">CBS 9802 / IAM 14324 / JCM 22182 / KY 12970</strain>
    </source>
</reference>
<dbReference type="GO" id="GO:0006397">
    <property type="term" value="P:mRNA processing"/>
    <property type="evidence" value="ECO:0007669"/>
    <property type="project" value="UniProtKB-KW"/>
</dbReference>
<feature type="compositionally biased region" description="Basic and acidic residues" evidence="5">
    <location>
        <begin position="389"/>
        <end position="473"/>
    </location>
</feature>
<feature type="compositionally biased region" description="Polar residues" evidence="5">
    <location>
        <begin position="22"/>
        <end position="48"/>
    </location>
</feature>
<reference evidence="7 8" key="1">
    <citation type="journal article" date="2011" name="J. Gen. Appl. Microbiol.">
        <title>Draft genome sequencing of the enigmatic basidiomycete Mixia osmundae.</title>
        <authorList>
            <person name="Nishida H."/>
            <person name="Nagatsuka Y."/>
            <person name="Sugiyama J."/>
        </authorList>
    </citation>
    <scope>NUCLEOTIDE SEQUENCE [LARGE SCALE GENOMIC DNA]</scope>
    <source>
        <strain evidence="8">CBS 9802 / IAM 14324 / JCM 22182 / KY 12970</strain>
    </source>
</reference>
<dbReference type="InterPro" id="IPR051187">
    <property type="entry name" value="Pre-mRNA_3'-end_processing_reg"/>
</dbReference>
<keyword evidence="4" id="KW-0539">Nucleus</keyword>
<dbReference type="PANTHER" id="PTHR13484">
    <property type="entry name" value="FIP1-LIKE 1 PROTEIN"/>
    <property type="match status" value="1"/>
</dbReference>
<dbReference type="GO" id="GO:0005847">
    <property type="term" value="C:mRNA cleavage and polyadenylation specificity factor complex"/>
    <property type="evidence" value="ECO:0007669"/>
    <property type="project" value="TreeGrafter"/>
</dbReference>